<evidence type="ECO:0000256" key="4">
    <source>
        <dbReference type="ARBA" id="ARBA00022989"/>
    </source>
</evidence>
<feature type="transmembrane region" description="Helical" evidence="7">
    <location>
        <begin position="274"/>
        <end position="297"/>
    </location>
</feature>
<dbReference type="GeneID" id="76729893"/>
<evidence type="ECO:0000313" key="10">
    <source>
        <dbReference type="EMBL" id="UYU19139.1"/>
    </source>
</evidence>
<dbReference type="PANTHER" id="PTHR30572">
    <property type="entry name" value="MEMBRANE COMPONENT OF TRANSPORTER-RELATED"/>
    <property type="match status" value="1"/>
</dbReference>
<evidence type="ECO:0000313" key="11">
    <source>
        <dbReference type="Proteomes" id="UP001156196"/>
    </source>
</evidence>
<keyword evidence="11" id="KW-1185">Reference proteome</keyword>
<feature type="domain" description="MacB-like periplasmic core" evidence="9">
    <location>
        <begin position="22"/>
        <end position="249"/>
    </location>
</feature>
<evidence type="ECO:0000256" key="3">
    <source>
        <dbReference type="ARBA" id="ARBA00022692"/>
    </source>
</evidence>
<evidence type="ECO:0000259" key="9">
    <source>
        <dbReference type="Pfam" id="PF12704"/>
    </source>
</evidence>
<evidence type="ECO:0000259" key="8">
    <source>
        <dbReference type="Pfam" id="PF02687"/>
    </source>
</evidence>
<proteinExistence type="inferred from homology"/>
<dbReference type="GO" id="GO:0005886">
    <property type="term" value="C:plasma membrane"/>
    <property type="evidence" value="ECO:0007669"/>
    <property type="project" value="UniProtKB-SubCell"/>
</dbReference>
<evidence type="ECO:0000256" key="1">
    <source>
        <dbReference type="ARBA" id="ARBA00004651"/>
    </source>
</evidence>
<dbReference type="InterPro" id="IPR050250">
    <property type="entry name" value="Macrolide_Exporter_MacB"/>
</dbReference>
<dbReference type="AlphaFoldDB" id="A0AAX3EBD6"/>
<dbReference type="GO" id="GO:0022857">
    <property type="term" value="F:transmembrane transporter activity"/>
    <property type="evidence" value="ECO:0007669"/>
    <property type="project" value="TreeGrafter"/>
</dbReference>
<sequence>MIGNDIILALSVRSVRLHFLRSVLAALGIVIGVVAIASIGMMGTNMTLSVTEELSDMANKLTVTPYTGGGGVTMGGPGIRIAAGGSSDDDDFIAEDQFRDIERIVAKYGTAYTVRSESDRIEVGSETGRATIYGLDPDIIRELLVVEEGEYPKSTTSVVIGPTLAERLDLKVGSKIDIGDPDEGPTTTVRVVGVLEERGMSMDLSTDMAIIGTDKLFTGIYGGEGEYDQVNVVVNDINNADAVKTAIEDELNRKEDTVTVQDSSRMMESITSSLSTMTTFVMAIAAISLLVAAVSIFNVMMMSVNERVREIGILRSIGTQRTEILRMFIYEAGILGLVGAIIGAVASLIIGYIVVLGMVGTAEYFFAPASIVYVPMAMAVGAAICIVTGVYPAWRASNLDPIEALRAE</sequence>
<dbReference type="Pfam" id="PF12704">
    <property type="entry name" value="MacB_PCD"/>
    <property type="match status" value="1"/>
</dbReference>
<dbReference type="GeneID" id="4846120"/>
<evidence type="ECO:0000256" key="2">
    <source>
        <dbReference type="ARBA" id="ARBA00022475"/>
    </source>
</evidence>
<protein>
    <submittedName>
        <fullName evidence="10">ABC transporter permease</fullName>
    </submittedName>
</protein>
<feature type="transmembrane region" description="Helical" evidence="7">
    <location>
        <begin position="19"/>
        <end position="39"/>
    </location>
</feature>
<dbReference type="RefSeq" id="WP_011844657.1">
    <property type="nucleotide sequence ID" value="NZ_CP109831.1"/>
</dbReference>
<dbReference type="Proteomes" id="UP001156196">
    <property type="component" value="Chromosome"/>
</dbReference>
<dbReference type="PANTHER" id="PTHR30572:SF4">
    <property type="entry name" value="ABC TRANSPORTER PERMEASE YTRF"/>
    <property type="match status" value="1"/>
</dbReference>
<keyword evidence="4 7" id="KW-1133">Transmembrane helix</keyword>
<comment type="subcellular location">
    <subcellularLocation>
        <location evidence="1">Cell membrane</location>
        <topology evidence="1">Multi-pass membrane protein</topology>
    </subcellularLocation>
</comment>
<dbReference type="EMBL" id="CP109831">
    <property type="protein sequence ID" value="UYU19139.1"/>
    <property type="molecule type" value="Genomic_DNA"/>
</dbReference>
<feature type="domain" description="ABC3 transporter permease C-terminal" evidence="8">
    <location>
        <begin position="283"/>
        <end position="401"/>
    </location>
</feature>
<feature type="transmembrane region" description="Helical" evidence="7">
    <location>
        <begin position="334"/>
        <end position="359"/>
    </location>
</feature>
<accession>A0AAX3EBD6</accession>
<reference evidence="10" key="1">
    <citation type="submission" date="2022-10" db="EMBL/GenBank/DDBJ databases">
        <title>Complete genome of Methanoculleus submarinus DSM 15122.</title>
        <authorList>
            <person name="Chen S.-C."/>
            <person name="Lai S.-J."/>
            <person name="You Y.-T."/>
        </authorList>
    </citation>
    <scope>NUCLEOTIDE SEQUENCE</scope>
    <source>
        <strain evidence="10">DSM 15122</strain>
    </source>
</reference>
<keyword evidence="2" id="KW-1003">Cell membrane</keyword>
<gene>
    <name evidence="10" type="ORF">OH143_03335</name>
</gene>
<dbReference type="KEGG" id="msum:OH143_03335"/>
<comment type="similarity">
    <text evidence="6">Belongs to the ABC-4 integral membrane protein family.</text>
</comment>
<dbReference type="Pfam" id="PF02687">
    <property type="entry name" value="FtsX"/>
    <property type="match status" value="1"/>
</dbReference>
<name>A0AAX3EBD6_9EURY</name>
<evidence type="ECO:0000256" key="6">
    <source>
        <dbReference type="ARBA" id="ARBA00038076"/>
    </source>
</evidence>
<evidence type="ECO:0000256" key="5">
    <source>
        <dbReference type="ARBA" id="ARBA00023136"/>
    </source>
</evidence>
<keyword evidence="3 7" id="KW-0812">Transmembrane</keyword>
<keyword evidence="5 7" id="KW-0472">Membrane</keyword>
<dbReference type="InterPro" id="IPR025857">
    <property type="entry name" value="MacB_PCD"/>
</dbReference>
<evidence type="ECO:0000256" key="7">
    <source>
        <dbReference type="SAM" id="Phobius"/>
    </source>
</evidence>
<organism evidence="10 11">
    <name type="scientific">Methanoculleus submarinus</name>
    <dbReference type="NCBI Taxonomy" id="204050"/>
    <lineage>
        <taxon>Archaea</taxon>
        <taxon>Methanobacteriati</taxon>
        <taxon>Methanobacteriota</taxon>
        <taxon>Stenosarchaea group</taxon>
        <taxon>Methanomicrobia</taxon>
        <taxon>Methanomicrobiales</taxon>
        <taxon>Methanomicrobiaceae</taxon>
        <taxon>Methanoculleus</taxon>
    </lineage>
</organism>
<feature type="transmembrane region" description="Helical" evidence="7">
    <location>
        <begin position="371"/>
        <end position="394"/>
    </location>
</feature>
<dbReference type="InterPro" id="IPR003838">
    <property type="entry name" value="ABC3_permease_C"/>
</dbReference>